<reference evidence="2 3" key="1">
    <citation type="submission" date="2022-02" db="EMBL/GenBank/DDBJ databases">
        <title>The car tank lid bacteriome: a reservoir of bacteria with potential in bioremediation of fuel.</title>
        <authorList>
            <person name="Vidal-Verdu A."/>
            <person name="Gomez-Martinez D."/>
            <person name="Latorre-Perez A."/>
            <person name="Pereto J."/>
            <person name="Porcar M."/>
        </authorList>
    </citation>
    <scope>NUCLEOTIDE SEQUENCE [LARGE SCALE GENOMIC DNA]</scope>
    <source>
        <strain evidence="2 3">4D.3</strain>
    </source>
</reference>
<comment type="caution">
    <text evidence="2">The sequence shown here is derived from an EMBL/GenBank/DDBJ whole genome shotgun (WGS) entry which is preliminary data.</text>
</comment>
<dbReference type="CDD" id="cd04301">
    <property type="entry name" value="NAT_SF"/>
    <property type="match status" value="1"/>
</dbReference>
<keyword evidence="3" id="KW-1185">Reference proteome</keyword>
<dbReference type="SUPFAM" id="SSF55729">
    <property type="entry name" value="Acyl-CoA N-acyltransferases (Nat)"/>
    <property type="match status" value="1"/>
</dbReference>
<feature type="domain" description="N-acetyltransferase" evidence="1">
    <location>
        <begin position="14"/>
        <end position="163"/>
    </location>
</feature>
<dbReference type="RefSeq" id="WP_416342910.1">
    <property type="nucleotide sequence ID" value="NZ_JALQCY010000002.1"/>
</dbReference>
<proteinExistence type="predicted"/>
<evidence type="ECO:0000313" key="3">
    <source>
        <dbReference type="Proteomes" id="UP001651050"/>
    </source>
</evidence>
<sequence>MPADAAPHPSPAEPEVVPLTSAAQQESLWHDVLAPSFPAVELAPPDALRAGLDSGATTAYGVERDGRVVAGIVASWSPGPRVLLVDYLALAPDHRSGGLGGRLLDRSVAGWREELHPALVLAEVEHPAHHPAHDRHGDPAARLRFYSRHGGRVLALPYFQPGLAGPGSPRVPAMLLVDLATGPATSTVPASPVRGFLVEHLRECEGSLPDDDATRRLLEAASGDVVALVDPADESALAALPVGVLAGGGLYAPEPGSA</sequence>
<evidence type="ECO:0000259" key="1">
    <source>
        <dbReference type="PROSITE" id="PS51186"/>
    </source>
</evidence>
<dbReference type="Gene3D" id="3.40.630.30">
    <property type="match status" value="1"/>
</dbReference>
<organism evidence="2 3">
    <name type="scientific">Isoptericola peretonis</name>
    <dbReference type="NCBI Taxonomy" id="2918523"/>
    <lineage>
        <taxon>Bacteria</taxon>
        <taxon>Bacillati</taxon>
        <taxon>Actinomycetota</taxon>
        <taxon>Actinomycetes</taxon>
        <taxon>Micrococcales</taxon>
        <taxon>Promicromonosporaceae</taxon>
        <taxon>Isoptericola</taxon>
    </lineage>
</organism>
<accession>A0ABT0J0M4</accession>
<dbReference type="Pfam" id="PF00583">
    <property type="entry name" value="Acetyltransf_1"/>
    <property type="match status" value="1"/>
</dbReference>
<evidence type="ECO:0000313" key="2">
    <source>
        <dbReference type="EMBL" id="MCK9793040.1"/>
    </source>
</evidence>
<dbReference type="InterPro" id="IPR016181">
    <property type="entry name" value="Acyl_CoA_acyltransferase"/>
</dbReference>
<name>A0ABT0J0M4_9MICO</name>
<gene>
    <name evidence="2" type="ORF">M1843_04680</name>
</gene>
<dbReference type="PROSITE" id="PS51186">
    <property type="entry name" value="GNAT"/>
    <property type="match status" value="1"/>
</dbReference>
<dbReference type="InterPro" id="IPR000182">
    <property type="entry name" value="GNAT_dom"/>
</dbReference>
<dbReference type="Proteomes" id="UP001651050">
    <property type="component" value="Unassembled WGS sequence"/>
</dbReference>
<dbReference type="EMBL" id="JALQCY010000002">
    <property type="protein sequence ID" value="MCK9793040.1"/>
    <property type="molecule type" value="Genomic_DNA"/>
</dbReference>
<protein>
    <submittedName>
        <fullName evidence="2">GNAT family N-acetyltransferase</fullName>
    </submittedName>
</protein>